<dbReference type="SUPFAM" id="SSF54928">
    <property type="entry name" value="RNA-binding domain, RBD"/>
    <property type="match status" value="1"/>
</dbReference>
<dbReference type="PROSITE" id="PS50102">
    <property type="entry name" value="RRM"/>
    <property type="match status" value="1"/>
</dbReference>
<reference evidence="4" key="1">
    <citation type="journal article" date="2020" name="mSystems">
        <title>Genome- and Community-Level Interaction Insights into Carbon Utilization and Element Cycling Functions of Hydrothermarchaeota in Hydrothermal Sediment.</title>
        <authorList>
            <person name="Zhou Z."/>
            <person name="Liu Y."/>
            <person name="Xu W."/>
            <person name="Pan J."/>
            <person name="Luo Z.H."/>
            <person name="Li M."/>
        </authorList>
    </citation>
    <scope>NUCLEOTIDE SEQUENCE [LARGE SCALE GENOMIC DNA]</scope>
    <source>
        <strain evidence="4">SpSt-479</strain>
    </source>
</reference>
<feature type="compositionally biased region" description="Gly residues" evidence="2">
    <location>
        <begin position="86"/>
        <end position="102"/>
    </location>
</feature>
<dbReference type="AlphaFoldDB" id="A0A7V3E883"/>
<accession>A0A7V3E883</accession>
<keyword evidence="1" id="KW-0694">RNA-binding</keyword>
<dbReference type="InterPro" id="IPR012677">
    <property type="entry name" value="Nucleotide-bd_a/b_plait_sf"/>
</dbReference>
<dbReference type="GO" id="GO:0003723">
    <property type="term" value="F:RNA binding"/>
    <property type="evidence" value="ECO:0007669"/>
    <property type="project" value="UniProtKB-KW"/>
</dbReference>
<evidence type="ECO:0000256" key="1">
    <source>
        <dbReference type="ARBA" id="ARBA00022884"/>
    </source>
</evidence>
<organism evidence="4">
    <name type="scientific">Ignavibacterium album</name>
    <dbReference type="NCBI Taxonomy" id="591197"/>
    <lineage>
        <taxon>Bacteria</taxon>
        <taxon>Pseudomonadati</taxon>
        <taxon>Ignavibacteriota</taxon>
        <taxon>Ignavibacteria</taxon>
        <taxon>Ignavibacteriales</taxon>
        <taxon>Ignavibacteriaceae</taxon>
        <taxon>Ignavibacterium</taxon>
    </lineage>
</organism>
<evidence type="ECO:0000259" key="3">
    <source>
        <dbReference type="PROSITE" id="PS50102"/>
    </source>
</evidence>
<dbReference type="SMART" id="SM00360">
    <property type="entry name" value="RRM"/>
    <property type="match status" value="1"/>
</dbReference>
<dbReference type="PANTHER" id="PTHR48027">
    <property type="entry name" value="HETEROGENEOUS NUCLEAR RIBONUCLEOPROTEIN 87F-RELATED"/>
    <property type="match status" value="1"/>
</dbReference>
<sequence>MNIFVGNLSNEVQEEDLMNLFSEFGQVKEVKIIRDMFSRQSKGFGFVEMPGLADAQKAINELNTVEVKGKKITVNEARPKRDNNRRGGGGRGGNRNGGGGYGQNRRRF</sequence>
<protein>
    <submittedName>
        <fullName evidence="4">RNA-binding protein</fullName>
    </submittedName>
</protein>
<comment type="caution">
    <text evidence="4">The sequence shown here is derived from an EMBL/GenBank/DDBJ whole genome shotgun (WGS) entry which is preliminary data.</text>
</comment>
<evidence type="ECO:0000256" key="2">
    <source>
        <dbReference type="SAM" id="MobiDB-lite"/>
    </source>
</evidence>
<name>A0A7V3E883_9BACT</name>
<dbReference type="RefSeq" id="WP_014559004.1">
    <property type="nucleotide sequence ID" value="NZ_JAOAIE010000066.1"/>
</dbReference>
<feature type="domain" description="RRM" evidence="3">
    <location>
        <begin position="1"/>
        <end position="79"/>
    </location>
</feature>
<feature type="region of interest" description="Disordered" evidence="2">
    <location>
        <begin position="70"/>
        <end position="108"/>
    </location>
</feature>
<dbReference type="InterPro" id="IPR052462">
    <property type="entry name" value="SLIRP/GR-RBP-like"/>
</dbReference>
<dbReference type="Gene3D" id="3.30.70.330">
    <property type="match status" value="1"/>
</dbReference>
<dbReference type="OMA" id="YFSQAGQ"/>
<dbReference type="EMBL" id="DSUJ01000011">
    <property type="protein sequence ID" value="HFI92686.1"/>
    <property type="molecule type" value="Genomic_DNA"/>
</dbReference>
<evidence type="ECO:0000313" key="4">
    <source>
        <dbReference type="EMBL" id="HFI92686.1"/>
    </source>
</evidence>
<dbReference type="InterPro" id="IPR035979">
    <property type="entry name" value="RBD_domain_sf"/>
</dbReference>
<dbReference type="InterPro" id="IPR000504">
    <property type="entry name" value="RRM_dom"/>
</dbReference>
<proteinExistence type="predicted"/>
<dbReference type="Pfam" id="PF00076">
    <property type="entry name" value="RRM_1"/>
    <property type="match status" value="1"/>
</dbReference>
<gene>
    <name evidence="4" type="ORF">ENS31_14295</name>
</gene>